<dbReference type="AlphaFoldDB" id="A0A5J9VXT6"/>
<evidence type="ECO:0008006" key="3">
    <source>
        <dbReference type="Google" id="ProtNLM"/>
    </source>
</evidence>
<dbReference type="Proteomes" id="UP000324897">
    <property type="component" value="Chromosome 4"/>
</dbReference>
<keyword evidence="2" id="KW-1185">Reference proteome</keyword>
<dbReference type="EMBL" id="RWGY01000007">
    <property type="protein sequence ID" value="TVU40513.1"/>
    <property type="molecule type" value="Genomic_DNA"/>
</dbReference>
<proteinExistence type="predicted"/>
<reference evidence="1 2" key="1">
    <citation type="journal article" date="2019" name="Sci. Rep.">
        <title>A high-quality genome of Eragrostis curvula grass provides insights into Poaceae evolution and supports new strategies to enhance forage quality.</title>
        <authorList>
            <person name="Carballo J."/>
            <person name="Santos B.A.C.M."/>
            <person name="Zappacosta D."/>
            <person name="Garbus I."/>
            <person name="Selva J.P."/>
            <person name="Gallo C.A."/>
            <person name="Diaz A."/>
            <person name="Albertini E."/>
            <person name="Caccamo M."/>
            <person name="Echenique V."/>
        </authorList>
    </citation>
    <scope>NUCLEOTIDE SEQUENCE [LARGE SCALE GENOMIC DNA]</scope>
    <source>
        <strain evidence="2">cv. Victoria</strain>
        <tissue evidence="1">Leaf</tissue>
    </source>
</reference>
<gene>
    <name evidence="1" type="ORF">EJB05_13980</name>
</gene>
<dbReference type="PANTHER" id="PTHR33377">
    <property type="entry name" value="OS10G0134700 PROTEIN-RELATED"/>
    <property type="match status" value="1"/>
</dbReference>
<name>A0A5J9VXT6_9POAL</name>
<organism evidence="1 2">
    <name type="scientific">Eragrostis curvula</name>
    <name type="common">weeping love grass</name>
    <dbReference type="NCBI Taxonomy" id="38414"/>
    <lineage>
        <taxon>Eukaryota</taxon>
        <taxon>Viridiplantae</taxon>
        <taxon>Streptophyta</taxon>
        <taxon>Embryophyta</taxon>
        <taxon>Tracheophyta</taxon>
        <taxon>Spermatophyta</taxon>
        <taxon>Magnoliopsida</taxon>
        <taxon>Liliopsida</taxon>
        <taxon>Poales</taxon>
        <taxon>Poaceae</taxon>
        <taxon>PACMAD clade</taxon>
        <taxon>Chloridoideae</taxon>
        <taxon>Eragrostideae</taxon>
        <taxon>Eragrostidinae</taxon>
        <taxon>Eragrostis</taxon>
    </lineage>
</organism>
<comment type="caution">
    <text evidence="1">The sequence shown here is derived from an EMBL/GenBank/DDBJ whole genome shotgun (WGS) entry which is preliminary data.</text>
</comment>
<dbReference type="InterPro" id="IPR027417">
    <property type="entry name" value="P-loop_NTPase"/>
</dbReference>
<dbReference type="OrthoDB" id="720451at2759"/>
<dbReference type="SUPFAM" id="SSF52540">
    <property type="entry name" value="P-loop containing nucleoside triphosphate hydrolases"/>
    <property type="match status" value="1"/>
</dbReference>
<sequence length="403" mass="45862">MERCSMFTAPSMEAKRIHDLQRLLLRVRVILEEAEGRHITNQVMAHQLNMLRREMYRGYFTIDAMRCQCIKPTDIMIGDTREVKGLQQVLDNLNNIMINVSELVTFLNKCPPLCRQPTACIFLLASMEMDRVIDFIMQMEHPSTKSIGVLPIVGPPSVGKSTIVAHICDDARVRSYISKILVLADDDISYEKIATTRDQRLLTIIEFSRDVDEAVWNNFYLFSTRWLARGSKMFCVFLPLSHVHEQEAVLLPLVFGDQGVACIVLAGRPGPSFANTTLRLCPEAYWYFFKVLAFGIVDSSDHPKLEAIAMEMARCMKGSFIAARATHHKPSDGSSTQHVAKRDVSGLFTMDTIRCQHIETHDHDVTYSFALSEFNSRKRIFLSDGDTYGEKELQQILDNMNNI</sequence>
<dbReference type="Gramene" id="TVU40513">
    <property type="protein sequence ID" value="TVU40513"/>
    <property type="gene ID" value="EJB05_13980"/>
</dbReference>
<feature type="non-terminal residue" evidence="1">
    <location>
        <position position="403"/>
    </location>
</feature>
<protein>
    <recommendedName>
        <fullName evidence="3">Rx N-terminal domain-containing protein</fullName>
    </recommendedName>
</protein>
<accession>A0A5J9VXT6</accession>
<dbReference type="PANTHER" id="PTHR33377:SF50">
    <property type="entry name" value="NB-ARC DOMAIN-CONTAINING PROTEIN"/>
    <property type="match status" value="1"/>
</dbReference>
<evidence type="ECO:0000313" key="1">
    <source>
        <dbReference type="EMBL" id="TVU40513.1"/>
    </source>
</evidence>
<evidence type="ECO:0000313" key="2">
    <source>
        <dbReference type="Proteomes" id="UP000324897"/>
    </source>
</evidence>